<reference evidence="3" key="1">
    <citation type="submission" date="2020-10" db="EMBL/GenBank/DDBJ databases">
        <authorList>
            <person name="Gilroy R."/>
        </authorList>
    </citation>
    <scope>NUCLEOTIDE SEQUENCE</scope>
    <source>
        <strain evidence="3">18911</strain>
    </source>
</reference>
<dbReference type="PROSITE" id="PS51257">
    <property type="entry name" value="PROKAR_LIPOPROTEIN"/>
    <property type="match status" value="1"/>
</dbReference>
<evidence type="ECO:0000256" key="1">
    <source>
        <dbReference type="SAM" id="SignalP"/>
    </source>
</evidence>
<name>A0A9D1MI07_9FIRM</name>
<dbReference type="InterPro" id="IPR022038">
    <property type="entry name" value="Ig-like_bact"/>
</dbReference>
<organism evidence="3 4">
    <name type="scientific">Candidatus Stercoripulliclostridium merdigallinarum</name>
    <dbReference type="NCBI Taxonomy" id="2840951"/>
    <lineage>
        <taxon>Bacteria</taxon>
        <taxon>Bacillati</taxon>
        <taxon>Bacillota</taxon>
        <taxon>Clostridia</taxon>
        <taxon>Eubacteriales</taxon>
        <taxon>Candidatus Stercoripulliclostridium</taxon>
    </lineage>
</organism>
<feature type="chain" id="PRO_5038538379" evidence="1">
    <location>
        <begin position="25"/>
        <end position="480"/>
    </location>
</feature>
<dbReference type="AlphaFoldDB" id="A0A9D1MI07"/>
<sequence length="480" mass="50626">MKIKKVLAVLLAIALLSTAILATACNEKGIEGIALKEGTALGPVVKGQDPDLKDKTLVVTYKNGEVKEVPITMEMISGFDKNTVGNQEVTITYTEDGETATVKVNISVVQAAPSSLELVNSPYVTDYAAGEKFRPDGMTINAVFSDGSKQPVTEFEYPTEALTADNDGIQVSYGTLTVEVPITVTEPAYAATDAASLQRALSEAEEGAFITVSGNIGEASRPDGYNIFTMKKAVTLVGMEGNNVYGSFVVDCDGAVLRGLNINNCGWVTGEATSAHRNAITVTSNRVTLEFNRLIAPAADSLDATEAIANGIVLSAGTDTDTAVKIRMNKISGYGYENANWDSVAINVVSGYSFPYNTTNSHGSEQSVRLTIDYTDIVNTNIFENDQNDLLYADYALGFERMYVLGYASDSAKAVNALTYGAESGMTLLLKAGDYDLGGISVDNVNFRSVGGPVTVTGLTAGANCTFDGVTVNASESAGE</sequence>
<dbReference type="Gene3D" id="2.60.40.3630">
    <property type="match status" value="2"/>
</dbReference>
<feature type="domain" description="Ig-like" evidence="2">
    <location>
        <begin position="47"/>
        <end position="104"/>
    </location>
</feature>
<reference evidence="3" key="2">
    <citation type="journal article" date="2021" name="PeerJ">
        <title>Extensive microbial diversity within the chicken gut microbiome revealed by metagenomics and culture.</title>
        <authorList>
            <person name="Gilroy R."/>
            <person name="Ravi A."/>
            <person name="Getino M."/>
            <person name="Pursley I."/>
            <person name="Horton D.L."/>
            <person name="Alikhan N.F."/>
            <person name="Baker D."/>
            <person name="Gharbi K."/>
            <person name="Hall N."/>
            <person name="Watson M."/>
            <person name="Adriaenssens E.M."/>
            <person name="Foster-Nyarko E."/>
            <person name="Jarju S."/>
            <person name="Secka A."/>
            <person name="Antonio M."/>
            <person name="Oren A."/>
            <person name="Chaudhuri R.R."/>
            <person name="La Ragione R."/>
            <person name="Hildebrand F."/>
            <person name="Pallen M.J."/>
        </authorList>
    </citation>
    <scope>NUCLEOTIDE SEQUENCE</scope>
    <source>
        <strain evidence="3">18911</strain>
    </source>
</reference>
<dbReference type="Proteomes" id="UP000824094">
    <property type="component" value="Unassembled WGS sequence"/>
</dbReference>
<proteinExistence type="predicted"/>
<keyword evidence="1" id="KW-0732">Signal</keyword>
<comment type="caution">
    <text evidence="3">The sequence shown here is derived from an EMBL/GenBank/DDBJ whole genome shotgun (WGS) entry which is preliminary data.</text>
</comment>
<evidence type="ECO:0000259" key="2">
    <source>
        <dbReference type="Pfam" id="PF07523"/>
    </source>
</evidence>
<accession>A0A9D1MI07</accession>
<dbReference type="Pfam" id="PF07523">
    <property type="entry name" value="Big_3"/>
    <property type="match status" value="1"/>
</dbReference>
<evidence type="ECO:0000313" key="3">
    <source>
        <dbReference type="EMBL" id="HIU60570.1"/>
    </source>
</evidence>
<feature type="signal peptide" evidence="1">
    <location>
        <begin position="1"/>
        <end position="24"/>
    </location>
</feature>
<protein>
    <submittedName>
        <fullName evidence="3">Bacterial Ig-like domain-containing protein</fullName>
    </submittedName>
</protein>
<dbReference type="EMBL" id="DVNF01000126">
    <property type="protein sequence ID" value="HIU60570.1"/>
    <property type="molecule type" value="Genomic_DNA"/>
</dbReference>
<gene>
    <name evidence="3" type="ORF">IAB05_04200</name>
</gene>
<evidence type="ECO:0000313" key="4">
    <source>
        <dbReference type="Proteomes" id="UP000824094"/>
    </source>
</evidence>